<dbReference type="Gene3D" id="3.90.10.10">
    <property type="entry name" value="Cytochrome C3"/>
    <property type="match status" value="1"/>
</dbReference>
<keyword evidence="9" id="KW-1185">Reference proteome</keyword>
<feature type="region of interest" description="Disordered" evidence="7">
    <location>
        <begin position="258"/>
        <end position="283"/>
    </location>
</feature>
<dbReference type="KEGG" id="cmic:caldi_31210"/>
<accession>A0AA35G9F0</accession>
<keyword evidence="5" id="KW-0249">Electron transport</keyword>
<keyword evidence="1" id="KW-0813">Transport</keyword>
<dbReference type="InterPro" id="IPR038266">
    <property type="entry name" value="NapC/NirT_cytc_sf"/>
</dbReference>
<dbReference type="GO" id="GO:0046872">
    <property type="term" value="F:metal ion binding"/>
    <property type="evidence" value="ECO:0007669"/>
    <property type="project" value="UniProtKB-KW"/>
</dbReference>
<evidence type="ECO:0000256" key="2">
    <source>
        <dbReference type="ARBA" id="ARBA00022617"/>
    </source>
</evidence>
<keyword evidence="3" id="KW-0479">Metal-binding</keyword>
<evidence type="ECO:0000256" key="7">
    <source>
        <dbReference type="SAM" id="MobiDB-lite"/>
    </source>
</evidence>
<evidence type="ECO:0000313" key="8">
    <source>
        <dbReference type="EMBL" id="BDG62031.1"/>
    </source>
</evidence>
<evidence type="ECO:0000313" key="9">
    <source>
        <dbReference type="Proteomes" id="UP001163687"/>
    </source>
</evidence>
<organism evidence="8 9">
    <name type="scientific">Caldinitratiruptor microaerophilus</name>
    <dbReference type="NCBI Taxonomy" id="671077"/>
    <lineage>
        <taxon>Bacteria</taxon>
        <taxon>Bacillati</taxon>
        <taxon>Bacillota</taxon>
        <taxon>Clostridia</taxon>
        <taxon>Eubacteriales</taxon>
        <taxon>Symbiobacteriaceae</taxon>
        <taxon>Caldinitratiruptor</taxon>
    </lineage>
</organism>
<evidence type="ECO:0000256" key="5">
    <source>
        <dbReference type="ARBA" id="ARBA00022982"/>
    </source>
</evidence>
<dbReference type="SUPFAM" id="SSF48695">
    <property type="entry name" value="Multiheme cytochromes"/>
    <property type="match status" value="3"/>
</dbReference>
<dbReference type="Gene3D" id="1.10.3820.10">
    <property type="entry name" value="Di-heme elbow motif domain"/>
    <property type="match status" value="1"/>
</dbReference>
<gene>
    <name evidence="8" type="ORF">caldi_31210</name>
</gene>
<keyword evidence="4" id="KW-0732">Signal</keyword>
<dbReference type="InterPro" id="IPR051829">
    <property type="entry name" value="Multiheme_Cytochr_ET"/>
</dbReference>
<dbReference type="CDD" id="cd08168">
    <property type="entry name" value="Cytochrom_C3"/>
    <property type="match status" value="1"/>
</dbReference>
<dbReference type="Proteomes" id="UP001163687">
    <property type="component" value="Chromosome"/>
</dbReference>
<dbReference type="RefSeq" id="WP_264842640.1">
    <property type="nucleotide sequence ID" value="NZ_AP025628.1"/>
</dbReference>
<proteinExistence type="predicted"/>
<evidence type="ECO:0000256" key="3">
    <source>
        <dbReference type="ARBA" id="ARBA00022723"/>
    </source>
</evidence>
<keyword evidence="6" id="KW-0408">Iron</keyword>
<dbReference type="InterPro" id="IPR036280">
    <property type="entry name" value="Multihaem_cyt_sf"/>
</dbReference>
<evidence type="ECO:0000256" key="6">
    <source>
        <dbReference type="ARBA" id="ARBA00023004"/>
    </source>
</evidence>
<evidence type="ECO:0000256" key="4">
    <source>
        <dbReference type="ARBA" id="ARBA00022729"/>
    </source>
</evidence>
<dbReference type="EMBL" id="AP025628">
    <property type="protein sequence ID" value="BDG62031.1"/>
    <property type="molecule type" value="Genomic_DNA"/>
</dbReference>
<dbReference type="GO" id="GO:0016491">
    <property type="term" value="F:oxidoreductase activity"/>
    <property type="evidence" value="ECO:0007669"/>
    <property type="project" value="TreeGrafter"/>
</dbReference>
<sequence>MRRLNLAIPGLAAMIVFIAGLATIQSLNEVSPDPRRLAADCGTCHEMAEHVRTWESAPHAEVACTACHADPGVRGWFHMQLARLRMTLATRTGDVDLARIASRVPDQRCTACHAPQMPWVMQDLEPPDLAAARAGAVPERRELKWLTALAGHDVHLTRARPAVACADCHAAVAHGPADPAERKVELHRTCRECHERQQVTVAVSRPVTCAGCHADPLQVAPAGHRSSDWRERHGAEARTDAASCAGCHLSPAGPHGGVAKAASPIPVPASRPPVGKAPSAPPGLECEGFGPDQFVYRPVPGVTPQGDCASCHGLPMPHPDGWIRRHTEAYRDSPALCARCHGTEGQGFDLAFRGDPARLANQGSCRDCHRTDVPHPDGFLRTHGQEARAAGDAACALCHSPQNPVRPDAPYARPDFCTSCHAGVPMPHPPGYEGRPHGEAVLAAAARGSAGTAACNRCHSPDNPANPSAAWARPTFCLDCHLDRYRHPDGWMARHGREVAAAGGTREQPNPECAVCHAGARRRAGGPPHTGADPGECTSCHTGGPYHPDPYAWFKHGDEVARQGVETCLRCHAWAGPSCSQCHRDLAGSH</sequence>
<dbReference type="PANTHER" id="PTHR35038">
    <property type="entry name" value="DISSIMILATORY SULFITE REDUCTASE SIRA"/>
    <property type="match status" value="1"/>
</dbReference>
<keyword evidence="2" id="KW-0349">Heme</keyword>
<reference evidence="8" key="1">
    <citation type="submission" date="2022-03" db="EMBL/GenBank/DDBJ databases">
        <title>Complete genome sequence of Caldinitratiruptor microaerophilus.</title>
        <authorList>
            <person name="Mukaiyama R."/>
            <person name="Nishiyama T."/>
            <person name="Ueda K."/>
        </authorList>
    </citation>
    <scope>NUCLEOTIDE SEQUENCE</scope>
    <source>
        <strain evidence="8">JCM 16183</strain>
    </source>
</reference>
<name>A0AA35G9F0_9FIRM</name>
<protein>
    <submittedName>
        <fullName evidence="8">Uncharacterized protein</fullName>
    </submittedName>
</protein>
<dbReference type="AlphaFoldDB" id="A0AA35G9F0"/>
<evidence type="ECO:0000256" key="1">
    <source>
        <dbReference type="ARBA" id="ARBA00022448"/>
    </source>
</evidence>
<dbReference type="PANTHER" id="PTHR35038:SF6">
    <property type="entry name" value="SURFACE LOCALIZED DECAHEME CYTOCHROME C LIPOPROTEIN"/>
    <property type="match status" value="1"/>
</dbReference>